<evidence type="ECO:0000313" key="3">
    <source>
        <dbReference type="Proteomes" id="UP001150217"/>
    </source>
</evidence>
<reference evidence="2" key="1">
    <citation type="submission" date="2022-08" db="EMBL/GenBank/DDBJ databases">
        <title>A Global Phylogenomic Analysis of the Shiitake Genus Lentinula.</title>
        <authorList>
            <consortium name="DOE Joint Genome Institute"/>
            <person name="Sierra-Patev S."/>
            <person name="Min B."/>
            <person name="Naranjo-Ortiz M."/>
            <person name="Looney B."/>
            <person name="Konkel Z."/>
            <person name="Slot J.C."/>
            <person name="Sakamoto Y."/>
            <person name="Steenwyk J.L."/>
            <person name="Rokas A."/>
            <person name="Carro J."/>
            <person name="Camarero S."/>
            <person name="Ferreira P."/>
            <person name="Molpeceres G."/>
            <person name="Ruiz-Duenas F.J."/>
            <person name="Serrano A."/>
            <person name="Henrissat B."/>
            <person name="Drula E."/>
            <person name="Hughes K.W."/>
            <person name="Mata J.L."/>
            <person name="Ishikawa N.K."/>
            <person name="Vargas-Isla R."/>
            <person name="Ushijima S."/>
            <person name="Smith C.A."/>
            <person name="Ahrendt S."/>
            <person name="Andreopoulos W."/>
            <person name="He G."/>
            <person name="Labutti K."/>
            <person name="Lipzen A."/>
            <person name="Ng V."/>
            <person name="Riley R."/>
            <person name="Sandor L."/>
            <person name="Barry K."/>
            <person name="Martinez A.T."/>
            <person name="Xiao Y."/>
            <person name="Gibbons J.G."/>
            <person name="Terashima K."/>
            <person name="Grigoriev I.V."/>
            <person name="Hibbett D.S."/>
        </authorList>
    </citation>
    <scope>NUCLEOTIDE SEQUENCE</scope>
    <source>
        <strain evidence="2">RHP3577 ss4</strain>
    </source>
</reference>
<keyword evidence="3" id="KW-1185">Reference proteome</keyword>
<evidence type="ECO:0000256" key="1">
    <source>
        <dbReference type="SAM" id="MobiDB-lite"/>
    </source>
</evidence>
<feature type="compositionally biased region" description="Low complexity" evidence="1">
    <location>
        <begin position="216"/>
        <end position="231"/>
    </location>
</feature>
<accession>A0ABQ8VIN4</accession>
<protein>
    <submittedName>
        <fullName evidence="2">Uncharacterized protein</fullName>
    </submittedName>
</protein>
<proteinExistence type="predicted"/>
<dbReference type="EMBL" id="JANVFT010000029">
    <property type="protein sequence ID" value="KAJ4495500.1"/>
    <property type="molecule type" value="Genomic_DNA"/>
</dbReference>
<organism evidence="2 3">
    <name type="scientific">Lentinula lateritia</name>
    <dbReference type="NCBI Taxonomy" id="40482"/>
    <lineage>
        <taxon>Eukaryota</taxon>
        <taxon>Fungi</taxon>
        <taxon>Dikarya</taxon>
        <taxon>Basidiomycota</taxon>
        <taxon>Agaricomycotina</taxon>
        <taxon>Agaricomycetes</taxon>
        <taxon>Agaricomycetidae</taxon>
        <taxon>Agaricales</taxon>
        <taxon>Marasmiineae</taxon>
        <taxon>Omphalotaceae</taxon>
        <taxon>Lentinula</taxon>
    </lineage>
</organism>
<dbReference type="Proteomes" id="UP001150217">
    <property type="component" value="Unassembled WGS sequence"/>
</dbReference>
<comment type="caution">
    <text evidence="2">The sequence shown here is derived from an EMBL/GenBank/DDBJ whole genome shotgun (WGS) entry which is preliminary data.</text>
</comment>
<evidence type="ECO:0000313" key="2">
    <source>
        <dbReference type="EMBL" id="KAJ4495500.1"/>
    </source>
</evidence>
<sequence>MHHGIHHHNLEVLLYLPTPALPLLPRYPTLLPPLHLEIHSVVGLTVVHAHKIYFSVPLIRLVSREPNTSKPHGPPTPEEVSCAGYFPACWEAKPTSGSNPTSQTSCTGARKRHKSICIAGQTDWKLVWMTVGAGSEGVADALGRISSNNPNNLNSPNSPNSHPFHEYLKLYGRPQAWSWDPRDPTSLMFAYPVGPDKDVTVEDDRRITSPQLGLMSSASSSSFQNTSNVSNPQTTNILGSPVHDLAPNIYKSSFNPSKFAAEGKAKAQRAQAAQAAAILPPGGRAATAPGALVAELGRCLQSTYSCSKLEESIDFTLKVAAKTCVAAYSACFDTSPFSNALL</sequence>
<feature type="region of interest" description="Disordered" evidence="1">
    <location>
        <begin position="212"/>
        <end position="235"/>
    </location>
</feature>
<name>A0ABQ8VIN4_9AGAR</name>
<gene>
    <name evidence="2" type="ORF">C8R41DRAFT_918625</name>
</gene>